<evidence type="ECO:0000256" key="1">
    <source>
        <dbReference type="ARBA" id="ARBA00004613"/>
    </source>
</evidence>
<evidence type="ECO:0000256" key="5">
    <source>
        <dbReference type="ARBA" id="ARBA00022729"/>
    </source>
</evidence>
<evidence type="ECO:0000313" key="8">
    <source>
        <dbReference type="EMBL" id="OWM62765.1"/>
    </source>
</evidence>
<evidence type="ECO:0000256" key="7">
    <source>
        <dbReference type="SAM" id="SignalP"/>
    </source>
</evidence>
<feature type="signal peptide" evidence="7">
    <location>
        <begin position="1"/>
        <end position="29"/>
    </location>
</feature>
<dbReference type="InterPro" id="IPR008801">
    <property type="entry name" value="RALF"/>
</dbReference>
<keyword evidence="4" id="KW-0372">Hormone</keyword>
<keyword evidence="6" id="KW-1015">Disulfide bond</keyword>
<sequence>MKLFGGLKFWSFCLVMLVIGMAGAQRAQAAQHIDPGVVDPCKRPGGPHKGCHPEPKASQVSANEYARGCSKVHGCRNE</sequence>
<dbReference type="Pfam" id="PF05498">
    <property type="entry name" value="RALF"/>
    <property type="match status" value="1"/>
</dbReference>
<dbReference type="Proteomes" id="UP000197138">
    <property type="component" value="Unassembled WGS sequence"/>
</dbReference>
<comment type="similarity">
    <text evidence="2">Belongs to the plant rapid alkalinization factor (RALF) family.</text>
</comment>
<dbReference type="GO" id="GO:0040008">
    <property type="term" value="P:regulation of growth"/>
    <property type="evidence" value="ECO:0007669"/>
    <property type="project" value="UniProtKB-ARBA"/>
</dbReference>
<keyword evidence="3" id="KW-0964">Secreted</keyword>
<evidence type="ECO:0000313" key="9">
    <source>
        <dbReference type="Proteomes" id="UP000197138"/>
    </source>
</evidence>
<dbReference type="AlphaFoldDB" id="A0A218VQJ0"/>
<accession>A0A218VQJ0</accession>
<comment type="caution">
    <text evidence="8">The sequence shown here is derived from an EMBL/GenBank/DDBJ whole genome shotgun (WGS) entry which is preliminary data.</text>
</comment>
<dbReference type="GO" id="GO:0005576">
    <property type="term" value="C:extracellular region"/>
    <property type="evidence" value="ECO:0007669"/>
    <property type="project" value="UniProtKB-SubCell"/>
</dbReference>
<protein>
    <submittedName>
        <fullName evidence="8">Uncharacterized protein</fullName>
    </submittedName>
</protein>
<gene>
    <name evidence="8" type="ORF">CDL15_Pgr020059</name>
</gene>
<reference evidence="9" key="1">
    <citation type="journal article" date="2017" name="Plant J.">
        <title>The pomegranate (Punica granatum L.) genome and the genomics of punicalagin biosynthesis.</title>
        <authorList>
            <person name="Qin G."/>
            <person name="Xu C."/>
            <person name="Ming R."/>
            <person name="Tang H."/>
            <person name="Guyot R."/>
            <person name="Kramer E.M."/>
            <person name="Hu Y."/>
            <person name="Yi X."/>
            <person name="Qi Y."/>
            <person name="Xu X."/>
            <person name="Gao Z."/>
            <person name="Pan H."/>
            <person name="Jian J."/>
            <person name="Tian Y."/>
            <person name="Yue Z."/>
            <person name="Xu Y."/>
        </authorList>
    </citation>
    <scope>NUCLEOTIDE SEQUENCE [LARGE SCALE GENOMIC DNA]</scope>
    <source>
        <strain evidence="9">cv. Dabenzi</strain>
    </source>
</reference>
<evidence type="ECO:0000256" key="3">
    <source>
        <dbReference type="ARBA" id="ARBA00022525"/>
    </source>
</evidence>
<evidence type="ECO:0000256" key="4">
    <source>
        <dbReference type="ARBA" id="ARBA00022702"/>
    </source>
</evidence>
<dbReference type="GO" id="GO:0005179">
    <property type="term" value="F:hormone activity"/>
    <property type="evidence" value="ECO:0007669"/>
    <property type="project" value="UniProtKB-KW"/>
</dbReference>
<keyword evidence="5 7" id="KW-0732">Signal</keyword>
<feature type="chain" id="PRO_5012555716" evidence="7">
    <location>
        <begin position="30"/>
        <end position="78"/>
    </location>
</feature>
<evidence type="ECO:0000256" key="6">
    <source>
        <dbReference type="ARBA" id="ARBA00023157"/>
    </source>
</evidence>
<proteinExistence type="inferred from homology"/>
<organism evidence="8 9">
    <name type="scientific">Punica granatum</name>
    <name type="common">Pomegranate</name>
    <dbReference type="NCBI Taxonomy" id="22663"/>
    <lineage>
        <taxon>Eukaryota</taxon>
        <taxon>Viridiplantae</taxon>
        <taxon>Streptophyta</taxon>
        <taxon>Embryophyta</taxon>
        <taxon>Tracheophyta</taxon>
        <taxon>Spermatophyta</taxon>
        <taxon>Magnoliopsida</taxon>
        <taxon>eudicotyledons</taxon>
        <taxon>Gunneridae</taxon>
        <taxon>Pentapetalae</taxon>
        <taxon>rosids</taxon>
        <taxon>malvids</taxon>
        <taxon>Myrtales</taxon>
        <taxon>Lythraceae</taxon>
        <taxon>Punica</taxon>
    </lineage>
</organism>
<comment type="subcellular location">
    <subcellularLocation>
        <location evidence="1">Secreted</location>
    </subcellularLocation>
</comment>
<evidence type="ECO:0000256" key="2">
    <source>
        <dbReference type="ARBA" id="ARBA00009178"/>
    </source>
</evidence>
<dbReference type="EMBL" id="MTKT01006319">
    <property type="protein sequence ID" value="OWM62765.1"/>
    <property type="molecule type" value="Genomic_DNA"/>
</dbReference>
<name>A0A218VQJ0_PUNGR</name>